<dbReference type="PANTHER" id="PTHR30069">
    <property type="entry name" value="TONB-DEPENDENT OUTER MEMBRANE RECEPTOR"/>
    <property type="match status" value="1"/>
</dbReference>
<evidence type="ECO:0000256" key="5">
    <source>
        <dbReference type="ARBA" id="ARBA00023077"/>
    </source>
</evidence>
<evidence type="ECO:0000256" key="2">
    <source>
        <dbReference type="ARBA" id="ARBA00022448"/>
    </source>
</evidence>
<evidence type="ECO:0000256" key="3">
    <source>
        <dbReference type="ARBA" id="ARBA00022452"/>
    </source>
</evidence>
<comment type="similarity">
    <text evidence="8 9">Belongs to the TonB-dependent receptor family.</text>
</comment>
<evidence type="ECO:0000256" key="4">
    <source>
        <dbReference type="ARBA" id="ARBA00022692"/>
    </source>
</evidence>
<evidence type="ECO:0000313" key="12">
    <source>
        <dbReference type="EMBL" id="CAD7288915.1"/>
    </source>
</evidence>
<dbReference type="InterPro" id="IPR039426">
    <property type="entry name" value="TonB-dep_rcpt-like"/>
</dbReference>
<reference evidence="12 13" key="1">
    <citation type="submission" date="2020-11" db="EMBL/GenBank/DDBJ databases">
        <authorList>
            <person name="Peeters C."/>
        </authorList>
    </citation>
    <scope>NUCLEOTIDE SEQUENCE [LARGE SCALE GENOMIC DNA]</scope>
    <source>
        <strain evidence="12 13">LMG 7974</strain>
    </source>
</reference>
<dbReference type="Proteomes" id="UP000789803">
    <property type="component" value="Unassembled WGS sequence"/>
</dbReference>
<evidence type="ECO:0000259" key="10">
    <source>
        <dbReference type="Pfam" id="PF00593"/>
    </source>
</evidence>
<keyword evidence="3 8" id="KW-1134">Transmembrane beta strand</keyword>
<keyword evidence="4 8" id="KW-0812">Transmembrane</keyword>
<organism evidence="12 13">
    <name type="scientific">Campylobacter majalis</name>
    <dbReference type="NCBI Taxonomy" id="2790656"/>
    <lineage>
        <taxon>Bacteria</taxon>
        <taxon>Pseudomonadati</taxon>
        <taxon>Campylobacterota</taxon>
        <taxon>Epsilonproteobacteria</taxon>
        <taxon>Campylobacterales</taxon>
        <taxon>Campylobacteraceae</taxon>
        <taxon>Campylobacter</taxon>
    </lineage>
</organism>
<dbReference type="Gene3D" id="2.40.170.20">
    <property type="entry name" value="TonB-dependent receptor, beta-barrel domain"/>
    <property type="match status" value="1"/>
</dbReference>
<evidence type="ECO:0000256" key="7">
    <source>
        <dbReference type="ARBA" id="ARBA00023237"/>
    </source>
</evidence>
<evidence type="ECO:0000256" key="8">
    <source>
        <dbReference type="PROSITE-ProRule" id="PRU01360"/>
    </source>
</evidence>
<dbReference type="Pfam" id="PF07715">
    <property type="entry name" value="Plug"/>
    <property type="match status" value="1"/>
</dbReference>
<evidence type="ECO:0000259" key="11">
    <source>
        <dbReference type="Pfam" id="PF07715"/>
    </source>
</evidence>
<feature type="domain" description="TonB-dependent receptor plug" evidence="11">
    <location>
        <begin position="2"/>
        <end position="87"/>
    </location>
</feature>
<dbReference type="PROSITE" id="PS52016">
    <property type="entry name" value="TONB_DEPENDENT_REC_3"/>
    <property type="match status" value="1"/>
</dbReference>
<sequence length="499" mass="55450">MRGVPGAYTQIDQSQGTVSVNIRGMSGLGRVNTMIDGVTQTFFGTSADHGGYHQGGTTNAFGAMIDQNFLVGVDINRGIADANALMGSANFRTIGVDDVIREGNIFGFLGKYSYGTNGIGPNYMATIGAKTKINNDEGSIGAIFGYSGKKTTQDYKSGDGSKTTDTRISEYDSDETIAPAYGDISRLKQKPHSILFKIQANPNEYHALDLQYRKYSNYLAGRDMDNQTYQVDYKFNPHELLNLKFLAAHTLSRQTYDSSKSVSVQNISDMTGGVNLNQKNTYDTISLENAFNYDITQNLKIKQTIGASYGLNKYTSNVSRQSLSQKGMGSTVFSPSGKQILTNLFFNNVINAYELVKLEANLNKTYYTIKGHKPECGDSNPSCIPKQAMDISKNGNFYNGKAVFSLLLHDLFTPYISYAVTHRAPNVQEVFFGSDAGDSVNPYLRPEKATTKEIGFNSMSQNLFTDNDFFGFKFNYYKTRFKDFIYDRRFDLGSTYFYT</sequence>
<dbReference type="Gene3D" id="2.170.130.10">
    <property type="entry name" value="TonB-dependent receptor, plug domain"/>
    <property type="match status" value="1"/>
</dbReference>
<comment type="subcellular location">
    <subcellularLocation>
        <location evidence="1 8">Cell outer membrane</location>
        <topology evidence="1 8">Multi-pass membrane protein</topology>
    </subcellularLocation>
</comment>
<dbReference type="InterPro" id="IPR037066">
    <property type="entry name" value="Plug_dom_sf"/>
</dbReference>
<keyword evidence="2 8" id="KW-0813">Transport</keyword>
<evidence type="ECO:0000313" key="13">
    <source>
        <dbReference type="Proteomes" id="UP000789803"/>
    </source>
</evidence>
<evidence type="ECO:0000256" key="1">
    <source>
        <dbReference type="ARBA" id="ARBA00004571"/>
    </source>
</evidence>
<gene>
    <name evidence="12" type="ORF">LMG7974_01226</name>
</gene>
<protein>
    <submittedName>
        <fullName evidence="12">TonB-dependent receptor</fullName>
    </submittedName>
</protein>
<accession>A0ABN7KA04</accession>
<dbReference type="Pfam" id="PF00593">
    <property type="entry name" value="TonB_dep_Rec_b-barrel"/>
    <property type="match status" value="1"/>
</dbReference>
<dbReference type="InterPro" id="IPR012910">
    <property type="entry name" value="Plug_dom"/>
</dbReference>
<keyword evidence="13" id="KW-1185">Reference proteome</keyword>
<feature type="domain" description="TonB-dependent receptor-like beta-barrel" evidence="10">
    <location>
        <begin position="211"/>
        <end position="494"/>
    </location>
</feature>
<dbReference type="PANTHER" id="PTHR30069:SF50">
    <property type="entry name" value="TONB-DEPENDENT RECEPTOR HI_1217-RELATED"/>
    <property type="match status" value="1"/>
</dbReference>
<evidence type="ECO:0000256" key="9">
    <source>
        <dbReference type="RuleBase" id="RU003357"/>
    </source>
</evidence>
<name>A0ABN7KA04_9BACT</name>
<keyword evidence="12" id="KW-0675">Receptor</keyword>
<keyword evidence="5 9" id="KW-0798">TonB box</keyword>
<comment type="caution">
    <text evidence="12">The sequence shown here is derived from an EMBL/GenBank/DDBJ whole genome shotgun (WGS) entry which is preliminary data.</text>
</comment>
<dbReference type="InterPro" id="IPR000531">
    <property type="entry name" value="Beta-barrel_TonB"/>
</dbReference>
<evidence type="ECO:0000256" key="6">
    <source>
        <dbReference type="ARBA" id="ARBA00023136"/>
    </source>
</evidence>
<keyword evidence="7 8" id="KW-0998">Cell outer membrane</keyword>
<dbReference type="InterPro" id="IPR036942">
    <property type="entry name" value="Beta-barrel_TonB_sf"/>
</dbReference>
<dbReference type="EMBL" id="CAJHOF010000010">
    <property type="protein sequence ID" value="CAD7288915.1"/>
    <property type="molecule type" value="Genomic_DNA"/>
</dbReference>
<keyword evidence="6 8" id="KW-0472">Membrane</keyword>
<proteinExistence type="inferred from homology"/>
<dbReference type="SUPFAM" id="SSF56935">
    <property type="entry name" value="Porins"/>
    <property type="match status" value="1"/>
</dbReference>